<evidence type="ECO:0000313" key="3">
    <source>
        <dbReference type="Proteomes" id="UP000436088"/>
    </source>
</evidence>
<keyword evidence="1" id="KW-0010">Activator</keyword>
<keyword evidence="1" id="KW-0805">Transcription regulation</keyword>
<dbReference type="InterPro" id="IPR031137">
    <property type="entry name" value="GRF"/>
</dbReference>
<keyword evidence="1" id="KW-0804">Transcription</keyword>
<accession>A0A6A2XIL1</accession>
<keyword evidence="3" id="KW-1185">Reference proteome</keyword>
<protein>
    <recommendedName>
        <fullName evidence="1">Growth-regulating factor</fullName>
    </recommendedName>
</protein>
<comment type="similarity">
    <text evidence="1">Belongs to the GRF family.</text>
</comment>
<dbReference type="Proteomes" id="UP000436088">
    <property type="component" value="Unassembled WGS sequence"/>
</dbReference>
<dbReference type="PANTHER" id="PTHR31602">
    <property type="entry name" value="GROWTH-REGULATING FACTOR 5"/>
    <property type="match status" value="1"/>
</dbReference>
<dbReference type="GO" id="GO:0032502">
    <property type="term" value="P:developmental process"/>
    <property type="evidence" value="ECO:0007669"/>
    <property type="project" value="InterPro"/>
</dbReference>
<organism evidence="2 3">
    <name type="scientific">Hibiscus syriacus</name>
    <name type="common">Rose of Sharon</name>
    <dbReference type="NCBI Taxonomy" id="106335"/>
    <lineage>
        <taxon>Eukaryota</taxon>
        <taxon>Viridiplantae</taxon>
        <taxon>Streptophyta</taxon>
        <taxon>Embryophyta</taxon>
        <taxon>Tracheophyta</taxon>
        <taxon>Spermatophyta</taxon>
        <taxon>Magnoliopsida</taxon>
        <taxon>eudicotyledons</taxon>
        <taxon>Gunneridae</taxon>
        <taxon>Pentapetalae</taxon>
        <taxon>rosids</taxon>
        <taxon>malvids</taxon>
        <taxon>Malvales</taxon>
        <taxon>Malvaceae</taxon>
        <taxon>Malvoideae</taxon>
        <taxon>Hibiscus</taxon>
    </lineage>
</organism>
<evidence type="ECO:0000313" key="2">
    <source>
        <dbReference type="EMBL" id="KAE8676051.1"/>
    </source>
</evidence>
<dbReference type="GO" id="GO:0005524">
    <property type="term" value="F:ATP binding"/>
    <property type="evidence" value="ECO:0007669"/>
    <property type="project" value="UniProtKB-UniRule"/>
</dbReference>
<gene>
    <name evidence="2" type="ORF">F3Y22_tig00111634pilonHSYRG00040</name>
</gene>
<evidence type="ECO:0000256" key="1">
    <source>
        <dbReference type="RuleBase" id="RU367127"/>
    </source>
</evidence>
<comment type="function">
    <text evidence="1">Transcription activator.</text>
</comment>
<name>A0A6A2XIL1_HIBSY</name>
<dbReference type="GO" id="GO:0005634">
    <property type="term" value="C:nucleus"/>
    <property type="evidence" value="ECO:0007669"/>
    <property type="project" value="UniProtKB-SubCell"/>
</dbReference>
<dbReference type="EMBL" id="VEPZ02001389">
    <property type="protein sequence ID" value="KAE8676051.1"/>
    <property type="molecule type" value="Genomic_DNA"/>
</dbReference>
<dbReference type="GO" id="GO:0006351">
    <property type="term" value="P:DNA-templated transcription"/>
    <property type="evidence" value="ECO:0007669"/>
    <property type="project" value="UniProtKB-UniRule"/>
</dbReference>
<comment type="caution">
    <text evidence="2">The sequence shown here is derived from an EMBL/GenBank/DDBJ whole genome shotgun (WGS) entry which is preliminary data.</text>
</comment>
<dbReference type="PANTHER" id="PTHR31602:SF46">
    <property type="entry name" value="GROWTH-REGULATING FACTOR 6"/>
    <property type="match status" value="1"/>
</dbReference>
<comment type="domain">
    <text evidence="1">The QLQ domain and WRC domain may be involved in protein-protein interaction and DNA-binding, respectively.</text>
</comment>
<proteinExistence type="inferred from homology"/>
<sequence length="356" mass="40706">MELYALFLDADDGTSVPSWIRVEFDFDPTIDSPTVNLRNNFNLLSTHGTQNDFGVSSSSMPRHSCVARFDFDLNMPPTKLVREQSHDRQTPAAVANFDLNEAKLFRFEGDHSDEEPIREPSPDGDELCPFYKEPEDLDMPPEAEDNEEYEAATTITHVAMPISYYQPPSHFTIIDMEALNALKFSQFPHIEQYNQRSNGDLYIEMVFRGADIKYTLCRMRPSCQPLIFITGRQAVDWIVGGHQIYPDLLRKLQIFQQHYNVIGIPVPPDLIFTIKRSFLKDYSSFSSRLFSYHAQHVGCNCFKGIKIDPKPGRCRRTDGKNGDARNKLTLVPSILKGTCIEAKTIQESLWNLVLQQ</sequence>
<comment type="subcellular location">
    <subcellularLocation>
        <location evidence="1">Nucleus</location>
    </subcellularLocation>
</comment>
<reference evidence="2" key="1">
    <citation type="submission" date="2019-09" db="EMBL/GenBank/DDBJ databases">
        <title>Draft genome information of white flower Hibiscus syriacus.</title>
        <authorList>
            <person name="Kim Y.-M."/>
        </authorList>
    </citation>
    <scope>NUCLEOTIDE SEQUENCE [LARGE SCALE GENOMIC DNA]</scope>
    <source>
        <strain evidence="2">YM2019G1</strain>
    </source>
</reference>
<keyword evidence="1" id="KW-0539">Nucleus</keyword>
<dbReference type="AlphaFoldDB" id="A0A6A2XIL1"/>